<dbReference type="PANTHER" id="PTHR18968">
    <property type="entry name" value="THIAMINE PYROPHOSPHATE ENZYMES"/>
    <property type="match status" value="1"/>
</dbReference>
<dbReference type="Pfam" id="PF02776">
    <property type="entry name" value="TPP_enzyme_N"/>
    <property type="match status" value="1"/>
</dbReference>
<feature type="domain" description="Thiamine pyrophosphate enzyme central" evidence="6">
    <location>
        <begin position="219"/>
        <end position="348"/>
    </location>
</feature>
<evidence type="ECO:0000256" key="4">
    <source>
        <dbReference type="RuleBase" id="RU362132"/>
    </source>
</evidence>
<gene>
    <name evidence="9" type="ORF">AADG42_06510</name>
</gene>
<dbReference type="InterPro" id="IPR000399">
    <property type="entry name" value="TPP-bd_CS"/>
</dbReference>
<comment type="similarity">
    <text evidence="2 4">Belongs to the TPP enzyme family.</text>
</comment>
<name>A0ABZ3FP54_9ACTN</name>
<dbReference type="EMBL" id="CP154795">
    <property type="protein sequence ID" value="XAN06965.1"/>
    <property type="molecule type" value="Genomic_DNA"/>
</dbReference>
<reference evidence="9 10" key="1">
    <citation type="submission" date="2024-04" db="EMBL/GenBank/DDBJ databases">
        <title>Isolation of an actinomycete strain from pig manure.</title>
        <authorList>
            <person name="Gong T."/>
            <person name="Yu Z."/>
            <person name="An M."/>
            <person name="Wei C."/>
            <person name="Yang W."/>
            <person name="Liu L."/>
        </authorList>
    </citation>
    <scope>NUCLEOTIDE SEQUENCE [LARGE SCALE GENOMIC DNA]</scope>
    <source>
        <strain evidence="9 10">ZF39</strain>
    </source>
</reference>
<dbReference type="InterPro" id="IPR012000">
    <property type="entry name" value="Thiamin_PyroP_enz_cen_dom"/>
</dbReference>
<dbReference type="CDD" id="cd00568">
    <property type="entry name" value="TPP_enzymes"/>
    <property type="match status" value="1"/>
</dbReference>
<dbReference type="InterPro" id="IPR045229">
    <property type="entry name" value="TPP_enz"/>
</dbReference>
<proteinExistence type="inferred from homology"/>
<protein>
    <submittedName>
        <fullName evidence="9">Thiamine pyrophosphate-binding protein</fullName>
    </submittedName>
</protein>
<organism evidence="9 10">
    <name type="scientific">Ammonicoccus fulvus</name>
    <dbReference type="NCBI Taxonomy" id="3138240"/>
    <lineage>
        <taxon>Bacteria</taxon>
        <taxon>Bacillati</taxon>
        <taxon>Actinomycetota</taxon>
        <taxon>Actinomycetes</taxon>
        <taxon>Propionibacteriales</taxon>
        <taxon>Propionibacteriaceae</taxon>
        <taxon>Ammonicoccus</taxon>
    </lineage>
</organism>
<keyword evidence="10" id="KW-1185">Reference proteome</keyword>
<evidence type="ECO:0000313" key="10">
    <source>
        <dbReference type="Proteomes" id="UP001442841"/>
    </source>
</evidence>
<dbReference type="SUPFAM" id="SSF52467">
    <property type="entry name" value="DHS-like NAD/FAD-binding domain"/>
    <property type="match status" value="1"/>
</dbReference>
<feature type="domain" description="Thiamine pyrophosphate enzyme N-terminal TPP-binding" evidence="8">
    <location>
        <begin position="30"/>
        <end position="141"/>
    </location>
</feature>
<dbReference type="PANTHER" id="PTHR18968:SF13">
    <property type="entry name" value="ACETOLACTATE SYNTHASE CATALYTIC SUBUNIT, MITOCHONDRIAL"/>
    <property type="match status" value="1"/>
</dbReference>
<dbReference type="PROSITE" id="PS00187">
    <property type="entry name" value="TPP_ENZYMES"/>
    <property type="match status" value="1"/>
</dbReference>
<dbReference type="Proteomes" id="UP001442841">
    <property type="component" value="Chromosome"/>
</dbReference>
<feature type="region of interest" description="Disordered" evidence="5">
    <location>
        <begin position="1"/>
        <end position="32"/>
    </location>
</feature>
<keyword evidence="3 4" id="KW-0786">Thiamine pyrophosphate</keyword>
<dbReference type="Pfam" id="PF00205">
    <property type="entry name" value="TPP_enzyme_M"/>
    <property type="match status" value="1"/>
</dbReference>
<dbReference type="Gene3D" id="3.40.50.970">
    <property type="match status" value="2"/>
</dbReference>
<dbReference type="RefSeq" id="WP_425308408.1">
    <property type="nucleotide sequence ID" value="NZ_CP154795.1"/>
</dbReference>
<accession>A0ABZ3FP54</accession>
<sequence length="569" mass="59780">MGKKAASRSAKPTTTEAHEIPASELTPDPRTGGDVLVEAMRAAGVEVAFGVISIHNMPLVEAVDRDLRFVPVRHEAAAINAADGYARATGGIGVAITSTGTGAGNAAGAMLEALTAQSPVLHVTGNINVDLIGEGKGAYHEVPRQLDMLAAVSAHAVRIETARQPAAVLAEAIRVLRTAPTGPVSVDWPIDLQYTADPAEQNKVGDRDPQLRSGSRRDLERAVELMRQAKRPLIWAGGGARRVGPAVTALAEAWGAGVLTGANGRGAVPEDHPLCVGNFAAEEDLAEIISDADCLLTIGSHLRGNETRNFELPLPANHVQIDLDPEAIGRNYPVSVGLQADARVVIPAMVEELGVTDTDGDWPDRIAAGARAVRKSHRKDIGAYAQICDSMRKRMPRRSPIVRDVSTPGSSWGNRLLPIYDPTDNLYAAGGGIGQGLATAIGAAVARPSDPVLLLVGDGGLAVHLGELAVLAAEQPRVIAVVFNDGGYGVLRNMQKARGAKKRAVDLATPDFEALAVSFGLPHRRVDSAEGFDKALKKAVRKDGPTIIEVMVPKLRPRPADLVPPTSVP</sequence>
<evidence type="ECO:0000256" key="2">
    <source>
        <dbReference type="ARBA" id="ARBA00007812"/>
    </source>
</evidence>
<evidence type="ECO:0000313" key="9">
    <source>
        <dbReference type="EMBL" id="XAN06965.1"/>
    </source>
</evidence>
<evidence type="ECO:0000259" key="8">
    <source>
        <dbReference type="Pfam" id="PF02776"/>
    </source>
</evidence>
<evidence type="ECO:0000256" key="5">
    <source>
        <dbReference type="SAM" id="MobiDB-lite"/>
    </source>
</evidence>
<feature type="domain" description="Thiamine pyrophosphate enzyme TPP-binding" evidence="7">
    <location>
        <begin position="411"/>
        <end position="550"/>
    </location>
</feature>
<evidence type="ECO:0000256" key="1">
    <source>
        <dbReference type="ARBA" id="ARBA00001964"/>
    </source>
</evidence>
<comment type="cofactor">
    <cofactor evidence="1">
        <name>thiamine diphosphate</name>
        <dbReference type="ChEBI" id="CHEBI:58937"/>
    </cofactor>
</comment>
<evidence type="ECO:0000259" key="6">
    <source>
        <dbReference type="Pfam" id="PF00205"/>
    </source>
</evidence>
<dbReference type="SUPFAM" id="SSF52518">
    <property type="entry name" value="Thiamin diphosphate-binding fold (THDP-binding)"/>
    <property type="match status" value="2"/>
</dbReference>
<dbReference type="InterPro" id="IPR029061">
    <property type="entry name" value="THDP-binding"/>
</dbReference>
<dbReference type="Pfam" id="PF02775">
    <property type="entry name" value="TPP_enzyme_C"/>
    <property type="match status" value="1"/>
</dbReference>
<evidence type="ECO:0000259" key="7">
    <source>
        <dbReference type="Pfam" id="PF02775"/>
    </source>
</evidence>
<dbReference type="NCBIfam" id="NF005470">
    <property type="entry name" value="PRK07064.1"/>
    <property type="match status" value="1"/>
</dbReference>
<dbReference type="InterPro" id="IPR029035">
    <property type="entry name" value="DHS-like_NAD/FAD-binding_dom"/>
</dbReference>
<dbReference type="InterPro" id="IPR011766">
    <property type="entry name" value="TPP_enzyme_TPP-bd"/>
</dbReference>
<evidence type="ECO:0000256" key="3">
    <source>
        <dbReference type="ARBA" id="ARBA00023052"/>
    </source>
</evidence>
<dbReference type="Gene3D" id="3.40.50.1220">
    <property type="entry name" value="TPP-binding domain"/>
    <property type="match status" value="1"/>
</dbReference>
<dbReference type="InterPro" id="IPR012001">
    <property type="entry name" value="Thiamin_PyroP_enz_TPP-bd_dom"/>
</dbReference>
<dbReference type="CDD" id="cd07035">
    <property type="entry name" value="TPP_PYR_POX_like"/>
    <property type="match status" value="1"/>
</dbReference>